<dbReference type="CDD" id="cd16922">
    <property type="entry name" value="HATPase_EvgS-ArcB-TorS-like"/>
    <property type="match status" value="1"/>
</dbReference>
<dbReference type="SMART" id="SM00387">
    <property type="entry name" value="HATPase_c"/>
    <property type="match status" value="1"/>
</dbReference>
<evidence type="ECO:0000256" key="3">
    <source>
        <dbReference type="ARBA" id="ARBA00022553"/>
    </source>
</evidence>
<dbReference type="EC" id="2.7.13.3" evidence="2"/>
<dbReference type="RefSeq" id="WP_133711800.1">
    <property type="nucleotide sequence ID" value="NZ_SOAG01000004.1"/>
</dbReference>
<evidence type="ECO:0000256" key="5">
    <source>
        <dbReference type="ARBA" id="ARBA00022777"/>
    </source>
</evidence>
<name>A0A4R7F6E5_9FLAO</name>
<keyword evidence="8" id="KW-0472">Membrane</keyword>
<keyword evidence="5" id="KW-0418">Kinase</keyword>
<dbReference type="InterPro" id="IPR011006">
    <property type="entry name" value="CheY-like_superfamily"/>
</dbReference>
<dbReference type="PROSITE" id="PS50110">
    <property type="entry name" value="RESPONSE_REGULATORY"/>
    <property type="match status" value="1"/>
</dbReference>
<dbReference type="SMART" id="SM00388">
    <property type="entry name" value="HisKA"/>
    <property type="match status" value="1"/>
</dbReference>
<dbReference type="InterPro" id="IPR004358">
    <property type="entry name" value="Sig_transdc_His_kin-like_C"/>
</dbReference>
<dbReference type="GO" id="GO:0009927">
    <property type="term" value="F:histidine phosphotransfer kinase activity"/>
    <property type="evidence" value="ECO:0007669"/>
    <property type="project" value="TreeGrafter"/>
</dbReference>
<reference evidence="11 12" key="1">
    <citation type="submission" date="2019-03" db="EMBL/GenBank/DDBJ databases">
        <title>Genomic Encyclopedia of Archaeal and Bacterial Type Strains, Phase II (KMG-II): from individual species to whole genera.</title>
        <authorList>
            <person name="Goeker M."/>
        </authorList>
    </citation>
    <scope>NUCLEOTIDE SEQUENCE [LARGE SCALE GENOMIC DNA]</scope>
    <source>
        <strain evidence="11 12">DSM 28213</strain>
    </source>
</reference>
<organism evidence="11 12">
    <name type="scientific">Myroides indicus</name>
    <dbReference type="NCBI Taxonomy" id="1323422"/>
    <lineage>
        <taxon>Bacteria</taxon>
        <taxon>Pseudomonadati</taxon>
        <taxon>Bacteroidota</taxon>
        <taxon>Flavobacteriia</taxon>
        <taxon>Flavobacteriales</taxon>
        <taxon>Flavobacteriaceae</taxon>
        <taxon>Myroides</taxon>
    </lineage>
</organism>
<dbReference type="InterPro" id="IPR036641">
    <property type="entry name" value="HPT_dom_sf"/>
</dbReference>
<dbReference type="Gene3D" id="3.40.50.2300">
    <property type="match status" value="1"/>
</dbReference>
<dbReference type="Pfam" id="PF00072">
    <property type="entry name" value="Response_reg"/>
    <property type="match status" value="1"/>
</dbReference>
<dbReference type="SUPFAM" id="SSF55874">
    <property type="entry name" value="ATPase domain of HSP90 chaperone/DNA topoisomerase II/histidine kinase"/>
    <property type="match status" value="1"/>
</dbReference>
<keyword evidence="4" id="KW-0808">Transferase</keyword>
<keyword evidence="12" id="KW-1185">Reference proteome</keyword>
<feature type="transmembrane region" description="Helical" evidence="8">
    <location>
        <begin position="12"/>
        <end position="30"/>
    </location>
</feature>
<dbReference type="Gene3D" id="3.30.565.10">
    <property type="entry name" value="Histidine kinase-like ATPase, C-terminal domain"/>
    <property type="match status" value="1"/>
</dbReference>
<evidence type="ECO:0000256" key="1">
    <source>
        <dbReference type="ARBA" id="ARBA00000085"/>
    </source>
</evidence>
<evidence type="ECO:0000259" key="10">
    <source>
        <dbReference type="PROSITE" id="PS50110"/>
    </source>
</evidence>
<dbReference type="PRINTS" id="PR00344">
    <property type="entry name" value="BCTRLSENSOR"/>
</dbReference>
<dbReference type="PROSITE" id="PS50109">
    <property type="entry name" value="HIS_KIN"/>
    <property type="match status" value="1"/>
</dbReference>
<feature type="modified residue" description="4-aspartylphosphate" evidence="6">
    <location>
        <position position="613"/>
    </location>
</feature>
<feature type="coiled-coil region" evidence="7">
    <location>
        <begin position="199"/>
        <end position="244"/>
    </location>
</feature>
<evidence type="ECO:0000259" key="9">
    <source>
        <dbReference type="PROSITE" id="PS50109"/>
    </source>
</evidence>
<dbReference type="OrthoDB" id="1046984at2"/>
<evidence type="ECO:0000256" key="6">
    <source>
        <dbReference type="PROSITE-ProRule" id="PRU00169"/>
    </source>
</evidence>
<dbReference type="InterPro" id="IPR001789">
    <property type="entry name" value="Sig_transdc_resp-reg_receiver"/>
</dbReference>
<protein>
    <recommendedName>
        <fullName evidence="2">histidine kinase</fullName>
        <ecNumber evidence="2">2.7.13.3</ecNumber>
    </recommendedName>
</protein>
<evidence type="ECO:0000256" key="8">
    <source>
        <dbReference type="SAM" id="Phobius"/>
    </source>
</evidence>
<keyword evidence="3 6" id="KW-0597">Phosphoprotein</keyword>
<dbReference type="CDD" id="cd00082">
    <property type="entry name" value="HisKA"/>
    <property type="match status" value="1"/>
</dbReference>
<dbReference type="PANTHER" id="PTHR43047:SF72">
    <property type="entry name" value="OSMOSENSING HISTIDINE PROTEIN KINASE SLN1"/>
    <property type="match status" value="1"/>
</dbReference>
<dbReference type="GO" id="GO:0005886">
    <property type="term" value="C:plasma membrane"/>
    <property type="evidence" value="ECO:0007669"/>
    <property type="project" value="TreeGrafter"/>
</dbReference>
<dbReference type="EMBL" id="SOAG01000004">
    <property type="protein sequence ID" value="TDS64350.1"/>
    <property type="molecule type" value="Genomic_DNA"/>
</dbReference>
<dbReference type="Pfam" id="PF02518">
    <property type="entry name" value="HATPase_c"/>
    <property type="match status" value="1"/>
</dbReference>
<dbReference type="InterPro" id="IPR003594">
    <property type="entry name" value="HATPase_dom"/>
</dbReference>
<dbReference type="SUPFAM" id="SSF47226">
    <property type="entry name" value="Histidine-containing phosphotransfer domain, HPT domain"/>
    <property type="match status" value="1"/>
</dbReference>
<dbReference type="InterPro" id="IPR036097">
    <property type="entry name" value="HisK_dim/P_sf"/>
</dbReference>
<comment type="caution">
    <text evidence="11">The sequence shown here is derived from an EMBL/GenBank/DDBJ whole genome shotgun (WGS) entry which is preliminary data.</text>
</comment>
<dbReference type="InterPro" id="IPR036890">
    <property type="entry name" value="HATPase_C_sf"/>
</dbReference>
<dbReference type="PANTHER" id="PTHR43047">
    <property type="entry name" value="TWO-COMPONENT HISTIDINE PROTEIN KINASE"/>
    <property type="match status" value="1"/>
</dbReference>
<sequence length="816" mass="93235">MKPSKSIKAKIFFLYIILFGAVIFSGFYIYKEAKKFTIPEEHIVEENNKIFLVSSAINSLYSSEAYGRNAILTGSRKDINIYYKELDTVVKQIDMIQSGVQDKTIVQKLNKVKELLDKKKSSFENLIQARKSIESQNDYTQAFSEVHNIREEIEKNIQPIVIQTRDKEKRSAWARLFKGDNTDTIKTTVNYPDISDSLINAMERIFTNAQKKIDEQQKSLFLQEQRLLLENKNITNELREILENVEQNILTLSYQKINESKARISTASIDIAYIGGSALLVVIILGWIIIKDINQTQEYRLALEKLNDEKEVLLRSKTMLLATVTHDLQTPLGSLIGFTDLLDNTDLKNKQKQYVNNIKSSSQYITNLVNDLTDFSKLENNKISIQEKAFNFEELVKNTCSLLVPTAENKKIKLKWEIAPDLNRHFLSDPYRIKQILTNLITNAIKFTQNGGVYISAFKKSDQIIIKVSDTGIGIAADQIDNIFKEFKQANEGIEKKFGGTGLGLNISKRMIELLNGTIYVESQLGDGSTFTIELPAKESDLSENSFSNKTDFTENFKILKDKSIIVIDDDKLQLQLMEEILVPIFKNVTILNDSTEIENTLEEKPCDLILSDIQMPKLDGFEMIELLKNNEKYKHIPIIALSGKRDLTIEDYQQAGFVSAHQKPIQITELLLLITSVLFPDFKAKEILLQPKGAEEIKANKTYNTGSLRQFIGDDKDALQNLLTIFVESTQENLLDIQYAKDDFDIVTIGNIAHKMLPMFKQLEIITIVPRLEELENHQLTFTSQKKLDNYINLLLADIRTILDKITKENTDTII</sequence>
<comment type="catalytic activity">
    <reaction evidence="1">
        <text>ATP + protein L-histidine = ADP + protein N-phospho-L-histidine.</text>
        <dbReference type="EC" id="2.7.13.3"/>
    </reaction>
</comment>
<dbReference type="Gene3D" id="1.10.287.130">
    <property type="match status" value="1"/>
</dbReference>
<feature type="transmembrane region" description="Helical" evidence="8">
    <location>
        <begin position="271"/>
        <end position="290"/>
    </location>
</feature>
<evidence type="ECO:0000313" key="12">
    <source>
        <dbReference type="Proteomes" id="UP000295215"/>
    </source>
</evidence>
<dbReference type="FunFam" id="3.30.565.10:FF:000010">
    <property type="entry name" value="Sensor histidine kinase RcsC"/>
    <property type="match status" value="1"/>
</dbReference>
<keyword evidence="8" id="KW-1133">Transmembrane helix</keyword>
<dbReference type="InterPro" id="IPR005467">
    <property type="entry name" value="His_kinase_dom"/>
</dbReference>
<evidence type="ECO:0000256" key="2">
    <source>
        <dbReference type="ARBA" id="ARBA00012438"/>
    </source>
</evidence>
<dbReference type="InterPro" id="IPR003661">
    <property type="entry name" value="HisK_dim/P_dom"/>
</dbReference>
<dbReference type="AlphaFoldDB" id="A0A4R7F6E5"/>
<dbReference type="SUPFAM" id="SSF52172">
    <property type="entry name" value="CheY-like"/>
    <property type="match status" value="1"/>
</dbReference>
<keyword evidence="8" id="KW-0812">Transmembrane</keyword>
<feature type="domain" description="Response regulatory" evidence="10">
    <location>
        <begin position="564"/>
        <end position="679"/>
    </location>
</feature>
<dbReference type="SMART" id="SM00448">
    <property type="entry name" value="REC"/>
    <property type="match status" value="1"/>
</dbReference>
<dbReference type="Pfam" id="PF00512">
    <property type="entry name" value="HisKA"/>
    <property type="match status" value="1"/>
</dbReference>
<keyword evidence="7" id="KW-0175">Coiled coil</keyword>
<gene>
    <name evidence="11" type="ORF">C8P70_10467</name>
</gene>
<dbReference type="SUPFAM" id="SSF47384">
    <property type="entry name" value="Homodimeric domain of signal transducing histidine kinase"/>
    <property type="match status" value="1"/>
</dbReference>
<feature type="domain" description="Histidine kinase" evidence="9">
    <location>
        <begin position="323"/>
        <end position="539"/>
    </location>
</feature>
<proteinExistence type="predicted"/>
<accession>A0A4R7F6E5</accession>
<evidence type="ECO:0000256" key="7">
    <source>
        <dbReference type="SAM" id="Coils"/>
    </source>
</evidence>
<dbReference type="Proteomes" id="UP000295215">
    <property type="component" value="Unassembled WGS sequence"/>
</dbReference>
<evidence type="ECO:0000313" key="11">
    <source>
        <dbReference type="EMBL" id="TDS64350.1"/>
    </source>
</evidence>
<dbReference type="GO" id="GO:0000155">
    <property type="term" value="F:phosphorelay sensor kinase activity"/>
    <property type="evidence" value="ECO:0007669"/>
    <property type="project" value="InterPro"/>
</dbReference>
<evidence type="ECO:0000256" key="4">
    <source>
        <dbReference type="ARBA" id="ARBA00022679"/>
    </source>
</evidence>